<sequence length="282" mass="32192">MVNALDVRPELWVDRRGAKRVVEMKVLVLGYPRTGTACFAAIRDALRMLGHHEVHHMQSVFRNPLEADLWLEALEAKERGESWGRTEWDALLGHCEAVTDAPAMCFSEELIAAYPNAKVVLTNRDPARWWGSFSKTIVAQLQSRWYGLTAYLDPRVSGRIIPMTRRTVYSLLGDLSTVTGEQAMEAYVAHYQRVRELVPKERLLEYEVARDGWEPLCAFLGHEVPKEAFPRENDSARFQQRLDRSIRGIIVAFVVLKVVPGVVLLAGILYWSQFVSRSVRRT</sequence>
<keyword evidence="1" id="KW-0472">Membrane</keyword>
<accession>A0ABQ0L4D0</accession>
<dbReference type="PANTHER" id="PTHR36978:SF4">
    <property type="entry name" value="P-LOOP CONTAINING NUCLEOSIDE TRIPHOSPHATE HYDROLASE PROTEIN"/>
    <property type="match status" value="1"/>
</dbReference>
<evidence type="ECO:0008006" key="4">
    <source>
        <dbReference type="Google" id="ProtNLM"/>
    </source>
</evidence>
<gene>
    <name evidence="2" type="ORF">MCHLO_02309</name>
</gene>
<dbReference type="Proteomes" id="UP000815677">
    <property type="component" value="Unassembled WGS sequence"/>
</dbReference>
<keyword evidence="1" id="KW-1133">Transmembrane helix</keyword>
<dbReference type="InterPro" id="IPR040632">
    <property type="entry name" value="Sulfotransfer_4"/>
</dbReference>
<protein>
    <recommendedName>
        <fullName evidence="4">NAD dependent epimerase/dehydratase</fullName>
    </recommendedName>
</protein>
<keyword evidence="1" id="KW-0812">Transmembrane</keyword>
<dbReference type="InterPro" id="IPR027417">
    <property type="entry name" value="P-loop_NTPase"/>
</dbReference>
<dbReference type="Pfam" id="PF17784">
    <property type="entry name" value="Sulfotransfer_4"/>
    <property type="match status" value="1"/>
</dbReference>
<proteinExistence type="predicted"/>
<evidence type="ECO:0000313" key="3">
    <source>
        <dbReference type="Proteomes" id="UP000815677"/>
    </source>
</evidence>
<keyword evidence="3" id="KW-1185">Reference proteome</keyword>
<name>A0ABQ0L4D0_MYCCL</name>
<evidence type="ECO:0000313" key="2">
    <source>
        <dbReference type="EMBL" id="GAT44696.1"/>
    </source>
</evidence>
<feature type="transmembrane region" description="Helical" evidence="1">
    <location>
        <begin position="249"/>
        <end position="271"/>
    </location>
</feature>
<evidence type="ECO:0000256" key="1">
    <source>
        <dbReference type="SAM" id="Phobius"/>
    </source>
</evidence>
<dbReference type="Gene3D" id="3.40.50.300">
    <property type="entry name" value="P-loop containing nucleotide triphosphate hydrolases"/>
    <property type="match status" value="1"/>
</dbReference>
<reference evidence="2" key="1">
    <citation type="submission" date="2014-09" db="EMBL/GenBank/DDBJ databases">
        <title>Genome sequence of the luminous mushroom Mycena chlorophos for searching fungal bioluminescence genes.</title>
        <authorList>
            <person name="Tanaka Y."/>
            <person name="Kasuga D."/>
            <person name="Oba Y."/>
            <person name="Hase S."/>
            <person name="Sato K."/>
            <person name="Oba Y."/>
            <person name="Sakakibara Y."/>
        </authorList>
    </citation>
    <scope>NUCLEOTIDE SEQUENCE</scope>
</reference>
<dbReference type="EMBL" id="DF840044">
    <property type="protein sequence ID" value="GAT44696.1"/>
    <property type="molecule type" value="Genomic_DNA"/>
</dbReference>
<organism evidence="2 3">
    <name type="scientific">Mycena chlorophos</name>
    <name type="common">Agaric fungus</name>
    <name type="synonym">Agaricus chlorophos</name>
    <dbReference type="NCBI Taxonomy" id="658473"/>
    <lineage>
        <taxon>Eukaryota</taxon>
        <taxon>Fungi</taxon>
        <taxon>Dikarya</taxon>
        <taxon>Basidiomycota</taxon>
        <taxon>Agaricomycotina</taxon>
        <taxon>Agaricomycetes</taxon>
        <taxon>Agaricomycetidae</taxon>
        <taxon>Agaricales</taxon>
        <taxon>Marasmiineae</taxon>
        <taxon>Mycenaceae</taxon>
        <taxon>Mycena</taxon>
    </lineage>
</organism>
<dbReference type="PANTHER" id="PTHR36978">
    <property type="entry name" value="P-LOOP CONTAINING NUCLEOTIDE TRIPHOSPHATE HYDROLASE"/>
    <property type="match status" value="1"/>
</dbReference>
<dbReference type="SUPFAM" id="SSF52540">
    <property type="entry name" value="P-loop containing nucleoside triphosphate hydrolases"/>
    <property type="match status" value="1"/>
</dbReference>